<feature type="compositionally biased region" description="Basic and acidic residues" evidence="5">
    <location>
        <begin position="198"/>
        <end position="207"/>
    </location>
</feature>
<feature type="region of interest" description="Disordered" evidence="5">
    <location>
        <begin position="181"/>
        <end position="207"/>
    </location>
</feature>
<keyword evidence="1 4" id="KW-0479">Metal-binding</keyword>
<feature type="compositionally biased region" description="Basic and acidic residues" evidence="5">
    <location>
        <begin position="249"/>
        <end position="273"/>
    </location>
</feature>
<dbReference type="InterPro" id="IPR052650">
    <property type="entry name" value="Zinc_finger_CCCH"/>
</dbReference>
<dbReference type="Proteomes" id="UP001159364">
    <property type="component" value="Linkage Group LG03"/>
</dbReference>
<feature type="compositionally biased region" description="Basic residues" evidence="5">
    <location>
        <begin position="123"/>
        <end position="133"/>
    </location>
</feature>
<dbReference type="GO" id="GO:0008270">
    <property type="term" value="F:zinc ion binding"/>
    <property type="evidence" value="ECO:0007669"/>
    <property type="project" value="UniProtKB-KW"/>
</dbReference>
<evidence type="ECO:0000256" key="1">
    <source>
        <dbReference type="ARBA" id="ARBA00022723"/>
    </source>
</evidence>
<feature type="compositionally biased region" description="Basic and acidic residues" evidence="5">
    <location>
        <begin position="322"/>
        <end position="334"/>
    </location>
</feature>
<dbReference type="Gene3D" id="1.20.120.1350">
    <property type="entry name" value="Pneumovirus matrix protein 2 (M2), zinc-binding domain"/>
    <property type="match status" value="1"/>
</dbReference>
<protein>
    <recommendedName>
        <fullName evidence="6">C3H1-type domain-containing protein</fullName>
    </recommendedName>
</protein>
<proteinExistence type="predicted"/>
<accession>A0AAV8TSS0</accession>
<dbReference type="Pfam" id="PF14608">
    <property type="entry name" value="zf-CCCH_2"/>
    <property type="match status" value="3"/>
</dbReference>
<evidence type="ECO:0000259" key="6">
    <source>
        <dbReference type="PROSITE" id="PS50103"/>
    </source>
</evidence>
<dbReference type="Gene3D" id="3.30.1370.210">
    <property type="match status" value="2"/>
</dbReference>
<reference evidence="7 8" key="1">
    <citation type="submission" date="2021-09" db="EMBL/GenBank/DDBJ databases">
        <title>Genomic insights and catalytic innovation underlie evolution of tropane alkaloids biosynthesis.</title>
        <authorList>
            <person name="Wang Y.-J."/>
            <person name="Tian T."/>
            <person name="Huang J.-P."/>
            <person name="Huang S.-X."/>
        </authorList>
    </citation>
    <scope>NUCLEOTIDE SEQUENCE [LARGE SCALE GENOMIC DNA]</scope>
    <source>
        <strain evidence="7">KIB-2018</strain>
        <tissue evidence="7">Leaf</tissue>
    </source>
</reference>
<feature type="compositionally biased region" description="Polar residues" evidence="5">
    <location>
        <begin position="335"/>
        <end position="344"/>
    </location>
</feature>
<feature type="zinc finger region" description="C3H1-type" evidence="4">
    <location>
        <begin position="274"/>
        <end position="301"/>
    </location>
</feature>
<feature type="zinc finger region" description="C3H1-type" evidence="4">
    <location>
        <begin position="210"/>
        <end position="237"/>
    </location>
</feature>
<feature type="compositionally biased region" description="Basic and acidic residues" evidence="5">
    <location>
        <begin position="72"/>
        <end position="83"/>
    </location>
</feature>
<feature type="compositionally biased region" description="Polar residues" evidence="5">
    <location>
        <begin position="732"/>
        <end position="742"/>
    </location>
</feature>
<feature type="region of interest" description="Disordered" evidence="5">
    <location>
        <begin position="675"/>
        <end position="759"/>
    </location>
</feature>
<dbReference type="EMBL" id="JAIWQS010000003">
    <property type="protein sequence ID" value="KAJ8769134.1"/>
    <property type="molecule type" value="Genomic_DNA"/>
</dbReference>
<feature type="compositionally biased region" description="Basic residues" evidence="5">
    <location>
        <begin position="1"/>
        <end position="10"/>
    </location>
</feature>
<dbReference type="PANTHER" id="PTHR36886:SF8">
    <property type="entry name" value="ZINC FINGER CCCH DOMAIN-CONTAINING PROTEIN 38"/>
    <property type="match status" value="1"/>
</dbReference>
<evidence type="ECO:0000256" key="5">
    <source>
        <dbReference type="SAM" id="MobiDB-lite"/>
    </source>
</evidence>
<feature type="region of interest" description="Disordered" evidence="5">
    <location>
        <begin position="1"/>
        <end position="151"/>
    </location>
</feature>
<evidence type="ECO:0000313" key="7">
    <source>
        <dbReference type="EMBL" id="KAJ8769134.1"/>
    </source>
</evidence>
<feature type="domain" description="C3H1-type" evidence="6">
    <location>
        <begin position="274"/>
        <end position="301"/>
    </location>
</feature>
<feature type="compositionally biased region" description="Basic and acidic residues" evidence="5">
    <location>
        <begin position="140"/>
        <end position="150"/>
    </location>
</feature>
<dbReference type="AlphaFoldDB" id="A0AAV8TSS0"/>
<dbReference type="PANTHER" id="PTHR36886">
    <property type="entry name" value="PROTEIN FRIGIDA-ESSENTIAL 1"/>
    <property type="match status" value="1"/>
</dbReference>
<evidence type="ECO:0000256" key="3">
    <source>
        <dbReference type="ARBA" id="ARBA00022833"/>
    </source>
</evidence>
<feature type="region of interest" description="Disordered" evidence="5">
    <location>
        <begin position="234"/>
        <end position="273"/>
    </location>
</feature>
<name>A0AAV8TSS0_9ROSI</name>
<evidence type="ECO:0000256" key="2">
    <source>
        <dbReference type="ARBA" id="ARBA00022771"/>
    </source>
</evidence>
<keyword evidence="8" id="KW-1185">Reference proteome</keyword>
<dbReference type="InterPro" id="IPR036855">
    <property type="entry name" value="Znf_CCCH_sf"/>
</dbReference>
<dbReference type="SUPFAM" id="SSF90229">
    <property type="entry name" value="CCCH zinc finger"/>
    <property type="match status" value="1"/>
</dbReference>
<evidence type="ECO:0000313" key="8">
    <source>
        <dbReference type="Proteomes" id="UP001159364"/>
    </source>
</evidence>
<feature type="region of interest" description="Disordered" evidence="5">
    <location>
        <begin position="414"/>
        <end position="450"/>
    </location>
</feature>
<feature type="compositionally biased region" description="Basic and acidic residues" evidence="5">
    <location>
        <begin position="11"/>
        <end position="26"/>
    </location>
</feature>
<dbReference type="SMART" id="SM00356">
    <property type="entry name" value="ZnF_C3H1"/>
    <property type="match status" value="3"/>
</dbReference>
<dbReference type="PROSITE" id="PS50103">
    <property type="entry name" value="ZF_C3H1"/>
    <property type="match status" value="3"/>
</dbReference>
<feature type="compositionally biased region" description="Basic and acidic residues" evidence="5">
    <location>
        <begin position="106"/>
        <end position="122"/>
    </location>
</feature>
<feature type="zinc finger region" description="C3H1-type" evidence="4">
    <location>
        <begin position="154"/>
        <end position="181"/>
    </location>
</feature>
<evidence type="ECO:0000256" key="4">
    <source>
        <dbReference type="PROSITE-ProRule" id="PRU00723"/>
    </source>
</evidence>
<feature type="compositionally biased region" description="Basic and acidic residues" evidence="5">
    <location>
        <begin position="743"/>
        <end position="759"/>
    </location>
</feature>
<feature type="compositionally biased region" description="Polar residues" evidence="5">
    <location>
        <begin position="676"/>
        <end position="694"/>
    </location>
</feature>
<feature type="region of interest" description="Disordered" evidence="5">
    <location>
        <begin position="297"/>
        <end position="358"/>
    </location>
</feature>
<dbReference type="InterPro" id="IPR000571">
    <property type="entry name" value="Znf_CCCH"/>
</dbReference>
<feature type="domain" description="C3H1-type" evidence="6">
    <location>
        <begin position="154"/>
        <end position="181"/>
    </location>
</feature>
<keyword evidence="3 4" id="KW-0862">Zinc</keyword>
<keyword evidence="2 4" id="KW-0863">Zinc-finger</keyword>
<organism evidence="7 8">
    <name type="scientific">Erythroxylum novogranatense</name>
    <dbReference type="NCBI Taxonomy" id="1862640"/>
    <lineage>
        <taxon>Eukaryota</taxon>
        <taxon>Viridiplantae</taxon>
        <taxon>Streptophyta</taxon>
        <taxon>Embryophyta</taxon>
        <taxon>Tracheophyta</taxon>
        <taxon>Spermatophyta</taxon>
        <taxon>Magnoliopsida</taxon>
        <taxon>eudicotyledons</taxon>
        <taxon>Gunneridae</taxon>
        <taxon>Pentapetalae</taxon>
        <taxon>rosids</taxon>
        <taxon>fabids</taxon>
        <taxon>Malpighiales</taxon>
        <taxon>Erythroxylaceae</taxon>
        <taxon>Erythroxylum</taxon>
    </lineage>
</organism>
<sequence length="847" mass="94828">MSGTGRKRRSKWDLKEEPRNSLENVRENSWTPKASLPLHDREAARGWYSPDTTDGDHPKWSAVETLSGRRSSWRDDNIQDRSRTLKAMPSWHEEQSYGTKMSPGLDDWRQQDHRHSPKNEWKRSRRSRSRSRSRSSVPGYRRESGYDRSRNRSALSAQICKDFTAGRCRRGNLCDFLHQGHEDTSERHRKTAASKYSTSHDTKEHPLGSGRGDDCCTDFLKGNCRRGASCRFAHHGSSDTSGRWSKNGLVRDRDSDRRTRDVSPERRGERETHRAADIPCKFFASGNCRNGKHCRFYHQGQGRSSPESTRDNRLLLGQNSGDLEKARNDPKWDNVRSSSHTTKSSLDKKEAIGSPLPRLSPWSMDDKWVPTIDAKMTETGHKAVENDTKQSLEWKTDIPSDSMRPEQRATENWLGDMDMSPDWNPRLQPPNHVDDRERSSLPGHDSGVTQNTLCRVHNDIAVIPPPSFTQQRYNLGEAGPVGFPHAIVGGRTAASMSISANSLGAHGFNQDGLGSNVLPLPHLNVIGQNQVSSTADPSRYGATLSTQNQTMFLDRKAADNLVLGEANSSSLNSGSQMPQGTVSSGNLTPLSNIEASLVQLLANGQQLPQLFSAHNPQNEADVETVHPNRAVAPEKQYDPIFDSIEPEKQTLINYSLGLSSSTVVQDSFVERKHDNLPSSSFAGAENSGHNNVLGSSVREPNDESHQSDQLEPDSEFEALKKNNGGDTKESMEIQTNNAQDSGSPEKIDEDDKHGENRKNKDVKGIRAFKFALVEFVKEILKPTWKEGQMSKDAYKNIVKKVVDKVTGTMKVASLPQTQEKIEQYLSFAKPKLTKLTQAYVEKFQKNK</sequence>
<gene>
    <name evidence="7" type="ORF">K2173_000909</name>
</gene>
<feature type="compositionally biased region" description="Basic and acidic residues" evidence="5">
    <location>
        <begin position="699"/>
        <end position="708"/>
    </location>
</feature>
<comment type="caution">
    <text evidence="7">The sequence shown here is derived from an EMBL/GenBank/DDBJ whole genome shotgun (WGS) entry which is preliminary data.</text>
</comment>
<feature type="domain" description="C3H1-type" evidence="6">
    <location>
        <begin position="210"/>
        <end position="237"/>
    </location>
</feature>